<sequence length="311" mass="34172">MDGETWGGGHLQRSFFSAFPVRQPNIDLPVRTACNRKELLPNSEDTNFSIEILTFPHPTATNPPRLHPIIAPIVANTEVADMSASAPALEQGPMTDEVLKGIFASDQDMYPAPLTWDRLRSWTAAAPEMATCFYLPAGAGESSDAQTLVGAVIALPILALAWQDLLTGEVKEVDLDAGTMFPRDGDERSEVGLHVFHVERFDVPAAQGKVRGFADISMRAVVAAAERKGWSIIGYSALTATPEGRRCFEKMGFEATGYEEFWVDNSREGVKLITITADTTPEEREVREAATVRGYARMEDPGQLYRRHFGL</sequence>
<name>A0A135SE39_9PEZI</name>
<reference evidence="1 2" key="1">
    <citation type="submission" date="2014-02" db="EMBL/GenBank/DDBJ databases">
        <title>The genome sequence of Colletotrichum salicis CBS 607.94.</title>
        <authorList>
            <person name="Baroncelli R."/>
            <person name="Thon M.R."/>
        </authorList>
    </citation>
    <scope>NUCLEOTIDE SEQUENCE [LARGE SCALE GENOMIC DNA]</scope>
    <source>
        <strain evidence="1 2">CBS 607.94</strain>
    </source>
</reference>
<dbReference type="SUPFAM" id="SSF55729">
    <property type="entry name" value="Acyl-CoA N-acyltransferases (Nat)"/>
    <property type="match status" value="1"/>
</dbReference>
<comment type="caution">
    <text evidence="1">The sequence shown here is derived from an EMBL/GenBank/DDBJ whole genome shotgun (WGS) entry which is preliminary data.</text>
</comment>
<evidence type="ECO:0000313" key="2">
    <source>
        <dbReference type="Proteomes" id="UP000070121"/>
    </source>
</evidence>
<organism evidence="1 2">
    <name type="scientific">Colletotrichum salicis</name>
    <dbReference type="NCBI Taxonomy" id="1209931"/>
    <lineage>
        <taxon>Eukaryota</taxon>
        <taxon>Fungi</taxon>
        <taxon>Dikarya</taxon>
        <taxon>Ascomycota</taxon>
        <taxon>Pezizomycotina</taxon>
        <taxon>Sordariomycetes</taxon>
        <taxon>Hypocreomycetidae</taxon>
        <taxon>Glomerellales</taxon>
        <taxon>Glomerellaceae</taxon>
        <taxon>Colletotrichum</taxon>
        <taxon>Colletotrichum acutatum species complex</taxon>
    </lineage>
</organism>
<proteinExistence type="predicted"/>
<keyword evidence="2" id="KW-1185">Reference proteome</keyword>
<dbReference type="EMBL" id="JFFI01002421">
    <property type="protein sequence ID" value="KXH34101.1"/>
    <property type="molecule type" value="Genomic_DNA"/>
</dbReference>
<dbReference type="Proteomes" id="UP000070121">
    <property type="component" value="Unassembled WGS sequence"/>
</dbReference>
<dbReference type="AlphaFoldDB" id="A0A135SE39"/>
<evidence type="ECO:0000313" key="1">
    <source>
        <dbReference type="EMBL" id="KXH34101.1"/>
    </source>
</evidence>
<dbReference type="InterPro" id="IPR016181">
    <property type="entry name" value="Acyl_CoA_acyltransferase"/>
</dbReference>
<gene>
    <name evidence="1" type="ORF">CSAL01_08317</name>
</gene>
<protein>
    <submittedName>
        <fullName evidence="1">Uncharacterized protein</fullName>
    </submittedName>
</protein>
<dbReference type="OrthoDB" id="4735138at2759"/>
<accession>A0A135SE39</accession>